<feature type="transmembrane region" description="Helical" evidence="6">
    <location>
        <begin position="336"/>
        <end position="355"/>
    </location>
</feature>
<evidence type="ECO:0000259" key="7">
    <source>
        <dbReference type="Pfam" id="PF00999"/>
    </source>
</evidence>
<feature type="transmembrane region" description="Helical" evidence="6">
    <location>
        <begin position="289"/>
        <end position="316"/>
    </location>
</feature>
<comment type="subcellular location">
    <subcellularLocation>
        <location evidence="1">Membrane</location>
        <topology evidence="1">Multi-pass membrane protein</topology>
    </subcellularLocation>
</comment>
<evidence type="ECO:0000313" key="9">
    <source>
        <dbReference type="Proteomes" id="UP000770015"/>
    </source>
</evidence>
<protein>
    <submittedName>
        <fullName evidence="8">Sodium/hydrogen exchanger family-domain-containing protein</fullName>
    </submittedName>
</protein>
<name>A0A9P9A7P0_9PEZI</name>
<feature type="transmembrane region" description="Helical" evidence="6">
    <location>
        <begin position="35"/>
        <end position="53"/>
    </location>
</feature>
<keyword evidence="4 6" id="KW-0472">Membrane</keyword>
<reference evidence="8" key="1">
    <citation type="journal article" date="2021" name="Nat. Commun.">
        <title>Genetic determinants of endophytism in the Arabidopsis root mycobiome.</title>
        <authorList>
            <person name="Mesny F."/>
            <person name="Miyauchi S."/>
            <person name="Thiergart T."/>
            <person name="Pickel B."/>
            <person name="Atanasova L."/>
            <person name="Karlsson M."/>
            <person name="Huettel B."/>
            <person name="Barry K.W."/>
            <person name="Haridas S."/>
            <person name="Chen C."/>
            <person name="Bauer D."/>
            <person name="Andreopoulos W."/>
            <person name="Pangilinan J."/>
            <person name="LaButti K."/>
            <person name="Riley R."/>
            <person name="Lipzen A."/>
            <person name="Clum A."/>
            <person name="Drula E."/>
            <person name="Henrissat B."/>
            <person name="Kohler A."/>
            <person name="Grigoriev I.V."/>
            <person name="Martin F.M."/>
            <person name="Hacquard S."/>
        </authorList>
    </citation>
    <scope>NUCLEOTIDE SEQUENCE</scope>
    <source>
        <strain evidence="8">MPI-SDFR-AT-0117</strain>
    </source>
</reference>
<feature type="compositionally biased region" description="Low complexity" evidence="5">
    <location>
        <begin position="561"/>
        <end position="572"/>
    </location>
</feature>
<accession>A0A9P9A7P0</accession>
<dbReference type="GO" id="GO:0042391">
    <property type="term" value="P:regulation of membrane potential"/>
    <property type="evidence" value="ECO:0007669"/>
    <property type="project" value="InterPro"/>
</dbReference>
<keyword evidence="2 6" id="KW-0812">Transmembrane</keyword>
<keyword evidence="3 6" id="KW-1133">Transmembrane helix</keyword>
<evidence type="ECO:0000256" key="2">
    <source>
        <dbReference type="ARBA" id="ARBA00022692"/>
    </source>
</evidence>
<dbReference type="GO" id="GO:0005886">
    <property type="term" value="C:plasma membrane"/>
    <property type="evidence" value="ECO:0007669"/>
    <property type="project" value="InterPro"/>
</dbReference>
<feature type="transmembrane region" description="Helical" evidence="6">
    <location>
        <begin position="441"/>
        <end position="462"/>
    </location>
</feature>
<evidence type="ECO:0000313" key="8">
    <source>
        <dbReference type="EMBL" id="KAH6685768.1"/>
    </source>
</evidence>
<evidence type="ECO:0000256" key="5">
    <source>
        <dbReference type="SAM" id="MobiDB-lite"/>
    </source>
</evidence>
<evidence type="ECO:0000256" key="4">
    <source>
        <dbReference type="ARBA" id="ARBA00023136"/>
    </source>
</evidence>
<dbReference type="OrthoDB" id="5327978at2759"/>
<dbReference type="InterPro" id="IPR006153">
    <property type="entry name" value="Cation/H_exchanger_TM"/>
</dbReference>
<keyword evidence="9" id="KW-1185">Reference proteome</keyword>
<evidence type="ECO:0000256" key="3">
    <source>
        <dbReference type="ARBA" id="ARBA00022989"/>
    </source>
</evidence>
<dbReference type="AlphaFoldDB" id="A0A9P9A7P0"/>
<dbReference type="PANTHER" id="PTHR31382:SF3">
    <property type="entry name" value="SODIUM ION_PROTON EXCHANGER (EUROFUNG)"/>
    <property type="match status" value="1"/>
</dbReference>
<dbReference type="EMBL" id="JAGSXJ010000014">
    <property type="protein sequence ID" value="KAH6685768.1"/>
    <property type="molecule type" value="Genomic_DNA"/>
</dbReference>
<evidence type="ECO:0000256" key="1">
    <source>
        <dbReference type="ARBA" id="ARBA00004141"/>
    </source>
</evidence>
<dbReference type="GO" id="GO:0036376">
    <property type="term" value="P:sodium ion export across plasma membrane"/>
    <property type="evidence" value="ECO:0007669"/>
    <property type="project" value="InterPro"/>
</dbReference>
<feature type="transmembrane region" description="Helical" evidence="6">
    <location>
        <begin position="367"/>
        <end position="384"/>
    </location>
</feature>
<proteinExistence type="predicted"/>
<organism evidence="8 9">
    <name type="scientific">Plectosphaerella plurivora</name>
    <dbReference type="NCBI Taxonomy" id="936078"/>
    <lineage>
        <taxon>Eukaryota</taxon>
        <taxon>Fungi</taxon>
        <taxon>Dikarya</taxon>
        <taxon>Ascomycota</taxon>
        <taxon>Pezizomycotina</taxon>
        <taxon>Sordariomycetes</taxon>
        <taxon>Hypocreomycetidae</taxon>
        <taxon>Glomerellales</taxon>
        <taxon>Plectosphaerellaceae</taxon>
        <taxon>Plectosphaerella</taxon>
    </lineage>
</organism>
<dbReference type="InterPro" id="IPR004712">
    <property type="entry name" value="Na+/H+_antiporter_fungi"/>
</dbReference>
<feature type="transmembrane region" description="Helical" evidence="6">
    <location>
        <begin position="404"/>
        <end position="421"/>
    </location>
</feature>
<feature type="transmembrane region" description="Helical" evidence="6">
    <location>
        <begin position="133"/>
        <end position="150"/>
    </location>
</feature>
<comment type="caution">
    <text evidence="8">The sequence shown here is derived from an EMBL/GenBank/DDBJ whole genome shotgun (WGS) entry which is preliminary data.</text>
</comment>
<sequence>MPVLDVSELNVILGVLSAFILLYGIISVKIKAKWYLGEALPAVAVGVLLGPIAGKFIDTTRWGSAAQGQTNDITLGLMRVMIGVQLVIAGFQLPAKYQMTRWKEMLLVLLPVMTLMWLSTTLCILATVPKVTLLAALVIGSCVTCTDPILSQAIAKGPFADKYVARDLREIISSEAGANDGFGFPFLMLATFLIRHANVPGAGQKSAVEEVGTVAGGGLRLLGRAEGVGRLGGGVGVALKNWVIETWLYQIFMSVAIGAIVGFGAQYALKFALRKKWVDSESYLLYPTAIGLWLLSICGMVGTDDLLACFVAGNALNWNGEFLAETEARHDEVNSVIDVLLNFGGFMYIGAIMPWDQFNSPETTGLTWGRLMGLGFMIIAFRRIPSIFATYKLMPGVCKNWKEALFMGYFGPIGAGAVFYVEHTRHLFPELGQGDEEETNLVHVMVPVVYWLVLFSIVVHGLSIPGLNLAYKYFDVQPIQEDAVEVRRKSIHVATPTNAIVGDDDKFIAYNRFSRPMFNVADLPSSVSKRQSLALEQGYQRSVSRSRLSMARSRYPAQWYASDPSSAEEAAPPRTPGGRGRKIQYAQ</sequence>
<dbReference type="Pfam" id="PF00999">
    <property type="entry name" value="Na_H_Exchanger"/>
    <property type="match status" value="1"/>
</dbReference>
<gene>
    <name evidence="8" type="ORF">F5X68DRAFT_222689</name>
</gene>
<dbReference type="Proteomes" id="UP000770015">
    <property type="component" value="Unassembled WGS sequence"/>
</dbReference>
<feature type="transmembrane region" description="Helical" evidence="6">
    <location>
        <begin position="73"/>
        <end position="93"/>
    </location>
</feature>
<feature type="transmembrane region" description="Helical" evidence="6">
    <location>
        <begin position="6"/>
        <end position="28"/>
    </location>
</feature>
<dbReference type="PANTHER" id="PTHR31382">
    <property type="entry name" value="NA(+)/H(+) ANTIPORTER"/>
    <property type="match status" value="1"/>
</dbReference>
<dbReference type="GO" id="GO:0015385">
    <property type="term" value="F:sodium:proton antiporter activity"/>
    <property type="evidence" value="ECO:0007669"/>
    <property type="project" value="InterPro"/>
</dbReference>
<feature type="transmembrane region" description="Helical" evidence="6">
    <location>
        <begin position="105"/>
        <end position="127"/>
    </location>
</feature>
<feature type="region of interest" description="Disordered" evidence="5">
    <location>
        <begin position="560"/>
        <end position="587"/>
    </location>
</feature>
<evidence type="ECO:0000256" key="6">
    <source>
        <dbReference type="SAM" id="Phobius"/>
    </source>
</evidence>
<dbReference type="GO" id="GO:0120029">
    <property type="term" value="P:proton export across plasma membrane"/>
    <property type="evidence" value="ECO:0007669"/>
    <property type="project" value="InterPro"/>
</dbReference>
<feature type="domain" description="Cation/H+ exchanger transmembrane" evidence="7">
    <location>
        <begin position="20"/>
        <end position="465"/>
    </location>
</feature>
<feature type="transmembrane region" description="Helical" evidence="6">
    <location>
        <begin position="247"/>
        <end position="269"/>
    </location>
</feature>